<feature type="domain" description="NADP-dependent oxidoreductase" evidence="4">
    <location>
        <begin position="20"/>
        <end position="291"/>
    </location>
</feature>
<organism evidence="5 6">
    <name type="scientific">Spongiactinospora gelatinilytica</name>
    <dbReference type="NCBI Taxonomy" id="2666298"/>
    <lineage>
        <taxon>Bacteria</taxon>
        <taxon>Bacillati</taxon>
        <taxon>Actinomycetota</taxon>
        <taxon>Actinomycetes</taxon>
        <taxon>Streptosporangiales</taxon>
        <taxon>Streptosporangiaceae</taxon>
        <taxon>Spongiactinospora</taxon>
    </lineage>
</organism>
<dbReference type="EMBL" id="POUA01000071">
    <property type="protein sequence ID" value="PZG49039.1"/>
    <property type="molecule type" value="Genomic_DNA"/>
</dbReference>
<proteinExistence type="inferred from homology"/>
<dbReference type="InterPro" id="IPR005399">
    <property type="entry name" value="K_chnl_volt-dep_bsu_KCNAB-rel"/>
</dbReference>
<reference evidence="5 6" key="1">
    <citation type="submission" date="2018-01" db="EMBL/GenBank/DDBJ databases">
        <title>Draft genome sequence of Sphaerisporangium sp. 7K107.</title>
        <authorList>
            <person name="Sahin N."/>
            <person name="Saygin H."/>
            <person name="Ay H."/>
        </authorList>
    </citation>
    <scope>NUCLEOTIDE SEQUENCE [LARGE SCALE GENOMIC DNA]</scope>
    <source>
        <strain evidence="5 6">7K107</strain>
    </source>
</reference>
<protein>
    <submittedName>
        <fullName evidence="5">Oxidoreductase</fullName>
    </submittedName>
</protein>
<sequence>MSTTIPIRRLGGDGPLASVLSLGSWHTYDRMDFGDAVAMLRKAVDLGINLFDVGVYSMPGYPPVFTDVLFSAMVRAAGIKRDEYLLSTKLWLDGYPERPLRAQLENALFRVGADRADVAVLGDIRSDRVNLQRLALDLAALEADGLIGWWGVNNWSTSTILEIRRHAHSGGSPGPQFAQLKYSPCRRTIADGEPFAELWELGIGLQASDVMEGGILAGRLTPTRPIGRDPGDVRSKIMESAEGIARVAADLGATPARLCVAFCLTHPAIASVLFGVTKEEQLLDNVVALELVEKVGAERIRELLDPFWADRDAVDPEGP</sequence>
<name>A0A2W2H290_9ACTN</name>
<dbReference type="Proteomes" id="UP000248544">
    <property type="component" value="Unassembled WGS sequence"/>
</dbReference>
<evidence type="ECO:0000256" key="2">
    <source>
        <dbReference type="ARBA" id="ARBA00022857"/>
    </source>
</evidence>
<evidence type="ECO:0000313" key="5">
    <source>
        <dbReference type="EMBL" id="PZG49039.1"/>
    </source>
</evidence>
<evidence type="ECO:0000259" key="4">
    <source>
        <dbReference type="Pfam" id="PF00248"/>
    </source>
</evidence>
<gene>
    <name evidence="5" type="ORF">C1I98_11990</name>
</gene>
<keyword evidence="3" id="KW-0560">Oxidoreductase</keyword>
<dbReference type="SUPFAM" id="SSF51430">
    <property type="entry name" value="NAD(P)-linked oxidoreductase"/>
    <property type="match status" value="1"/>
</dbReference>
<dbReference type="RefSeq" id="WP_111167249.1">
    <property type="nucleotide sequence ID" value="NZ_POUA01000071.1"/>
</dbReference>
<comment type="similarity">
    <text evidence="1">Belongs to the shaker potassium channel beta subunit family.</text>
</comment>
<evidence type="ECO:0000256" key="1">
    <source>
        <dbReference type="ARBA" id="ARBA00006515"/>
    </source>
</evidence>
<accession>A0A2W2H290</accession>
<evidence type="ECO:0000256" key="3">
    <source>
        <dbReference type="ARBA" id="ARBA00023002"/>
    </source>
</evidence>
<dbReference type="InterPro" id="IPR036812">
    <property type="entry name" value="NAD(P)_OxRdtase_dom_sf"/>
</dbReference>
<dbReference type="PANTHER" id="PTHR43150:SF2">
    <property type="entry name" value="HYPERKINETIC, ISOFORM M"/>
    <property type="match status" value="1"/>
</dbReference>
<keyword evidence="2" id="KW-0521">NADP</keyword>
<dbReference type="AlphaFoldDB" id="A0A2W2H290"/>
<evidence type="ECO:0000313" key="6">
    <source>
        <dbReference type="Proteomes" id="UP000248544"/>
    </source>
</evidence>
<dbReference type="GO" id="GO:0016491">
    <property type="term" value="F:oxidoreductase activity"/>
    <property type="evidence" value="ECO:0007669"/>
    <property type="project" value="UniProtKB-KW"/>
</dbReference>
<dbReference type="Pfam" id="PF00248">
    <property type="entry name" value="Aldo_ket_red"/>
    <property type="match status" value="1"/>
</dbReference>
<comment type="caution">
    <text evidence="5">The sequence shown here is derived from an EMBL/GenBank/DDBJ whole genome shotgun (WGS) entry which is preliminary data.</text>
</comment>
<keyword evidence="6" id="KW-1185">Reference proteome</keyword>
<dbReference type="PANTHER" id="PTHR43150">
    <property type="entry name" value="HYPERKINETIC, ISOFORM M"/>
    <property type="match status" value="1"/>
</dbReference>
<dbReference type="Gene3D" id="3.20.20.100">
    <property type="entry name" value="NADP-dependent oxidoreductase domain"/>
    <property type="match status" value="1"/>
</dbReference>
<dbReference type="InterPro" id="IPR023210">
    <property type="entry name" value="NADP_OxRdtase_dom"/>
</dbReference>